<dbReference type="AlphaFoldDB" id="A0A9W9CD48"/>
<dbReference type="RefSeq" id="XP_056074270.1">
    <property type="nucleotide sequence ID" value="XM_056210797.1"/>
</dbReference>
<keyword evidence="1" id="KW-0175">Coiled coil</keyword>
<protein>
    <recommendedName>
        <fullName evidence="5">RING-type domain-containing protein</fullName>
    </recommendedName>
</protein>
<evidence type="ECO:0000256" key="2">
    <source>
        <dbReference type="SAM" id="MobiDB-lite"/>
    </source>
</evidence>
<evidence type="ECO:0008006" key="5">
    <source>
        <dbReference type="Google" id="ProtNLM"/>
    </source>
</evidence>
<dbReference type="EMBL" id="JAPEUX010000002">
    <property type="protein sequence ID" value="KAJ4357411.1"/>
    <property type="molecule type" value="Genomic_DNA"/>
</dbReference>
<comment type="caution">
    <text evidence="3">The sequence shown here is derived from an EMBL/GenBank/DDBJ whole genome shotgun (WGS) entry which is preliminary data.</text>
</comment>
<evidence type="ECO:0000313" key="4">
    <source>
        <dbReference type="Proteomes" id="UP001140513"/>
    </source>
</evidence>
<feature type="compositionally biased region" description="Polar residues" evidence="2">
    <location>
        <begin position="327"/>
        <end position="347"/>
    </location>
</feature>
<proteinExistence type="predicted"/>
<feature type="coiled-coil region" evidence="1">
    <location>
        <begin position="287"/>
        <end position="314"/>
    </location>
</feature>
<reference evidence="3" key="1">
    <citation type="submission" date="2022-10" db="EMBL/GenBank/DDBJ databases">
        <title>Tapping the CABI collections for fungal endophytes: first genome assemblies for Collariella, Neodidymelliopsis, Ascochyta clinopodiicola, Didymella pomorum, Didymosphaeria variabile, Neocosmospora piperis and Neocucurbitaria cava.</title>
        <authorList>
            <person name="Hill R."/>
        </authorList>
    </citation>
    <scope>NUCLEOTIDE SEQUENCE</scope>
    <source>
        <strain evidence="3">IMI 356815</strain>
    </source>
</reference>
<keyword evidence="4" id="KW-1185">Reference proteome</keyword>
<sequence>MMQPHKKLYRGPQADAATFATQQEFLDSLVPIPMESVDDNSRKCSYCWKLYGESTPGNDDAEEPVRFKCDHVFGEKCMRALFAMREPARVDLKPLSFSPGSRGADLGSRLSAYIDSQGVEKSALLTGGDRKKYFVHLLQKVMPTMKSYPGDPRHGHAVELLGKDWLRLVFEMFNHSDPHPGHFHLLENAIIMDSEHPIQHLPFTTSSMSAYGTYPTPTSAIQQPDYGGWIGSTWPPGMPSPAAYAMNPLAVPYTSWAQEQQKIKEQLEKSSPTSTAWPDILASKSGLDSLVEKHKELLQEHKQLDEQLNTAGADQKAAPSIWVPSAPTYSAPPTHSGPTQFQKSSTPAEKLAQQDANEQKRIKAFIKQLARSFARVYEAYERHQHDEAVVGSLPPPVKLSLADTNKTPSMSHAPAQELIEQYLSHSPVFLLTAIVHEKSLGAKGIEVIQPCSYEHIGTQDMDEDESDEDGLVDSDRAPAVFAGKTVLLKRKTCKKCCAKSTSLSSPLPTPEYVFWQDNKKVPDDCPICRRILFKKKG</sequence>
<evidence type="ECO:0000313" key="3">
    <source>
        <dbReference type="EMBL" id="KAJ4357411.1"/>
    </source>
</evidence>
<organism evidence="3 4">
    <name type="scientific">Didymosphaeria variabile</name>
    <dbReference type="NCBI Taxonomy" id="1932322"/>
    <lineage>
        <taxon>Eukaryota</taxon>
        <taxon>Fungi</taxon>
        <taxon>Dikarya</taxon>
        <taxon>Ascomycota</taxon>
        <taxon>Pezizomycotina</taxon>
        <taxon>Dothideomycetes</taxon>
        <taxon>Pleosporomycetidae</taxon>
        <taxon>Pleosporales</taxon>
        <taxon>Massarineae</taxon>
        <taxon>Didymosphaeriaceae</taxon>
        <taxon>Didymosphaeria</taxon>
    </lineage>
</organism>
<dbReference type="GeneID" id="80905516"/>
<name>A0A9W9CD48_9PLEO</name>
<dbReference type="OrthoDB" id="8062037at2759"/>
<gene>
    <name evidence="3" type="ORF">N0V89_001986</name>
</gene>
<feature type="region of interest" description="Disordered" evidence="2">
    <location>
        <begin position="323"/>
        <end position="356"/>
    </location>
</feature>
<evidence type="ECO:0000256" key="1">
    <source>
        <dbReference type="SAM" id="Coils"/>
    </source>
</evidence>
<dbReference type="Proteomes" id="UP001140513">
    <property type="component" value="Unassembled WGS sequence"/>
</dbReference>
<accession>A0A9W9CD48</accession>